<feature type="compositionally biased region" description="Basic and acidic residues" evidence="1">
    <location>
        <begin position="1584"/>
        <end position="1593"/>
    </location>
</feature>
<feature type="compositionally biased region" description="Polar residues" evidence="1">
    <location>
        <begin position="227"/>
        <end position="244"/>
    </location>
</feature>
<sequence>MAADSDGDLIETVITCEGDLKDPSFPEKFKLIVQGLRDLLCTGNGESLRVAKVEPWNSVRVTFTIPREAALRLRHLAQQGDQALTQLGILSVQVEGDQVISLRIAGRFGGEAQEIVLRTANSGPHGSDENGGPSAFSGSTSITANLSGNSVPSTSNAAVTQDGATVPGPSHASSGTVAGLANILAQSVAAAVGEQFRSPNVVAPTDGDPIPPFPPPKPTSDSVPSPNVIQSAGQPVAMASTSRGSTHHYHAPFPYASMNHAAHAMQNRSSESNHHHHNSTPVATAAGNFNHHSFAAPPPPPYPGPSPTPTPSSSGSISGNALQQPSAAQPCKPQAGQPYCPANKPSQQPAVVGPRTVGTNNVALSSPLLVNLLQNDGATGQSAFVNAVGISSYQVGNSSTSSTPSPPSVRTDSPGLHHRTLHNPQQALGISETCVTSQQSTGVPVQQLVSNSVAIAASSAVPTLSNHQIISTVPSPHPRHHLSTSALQQKVYSSGAPQEQSVFTSTSRGHQIQAGSSSHLQTQQLAQPVTHHQPHLVQSSTASARLQQQQQRPSPMERLQPSVTPMAAGVGTVMTSRSTGNTVLARQQPPHFTQGSAIPSASNPPPYPRIQQQQQVRLHQQLQQRTLHQPVLKDPGTVQPQAQVKSLAYGHSSNDYSRPYGDGRIGNSSSVVTNSSAKPVPQQPVRHQPAALLTSSAAVGTVQTTSVGGWQPARVGQPQQNFVTANHSSAQPPSQQQQAQNNASMIQQQRTGFQHHYITPHQPQQSSQDQQGCRELGEALKDTSHPAAEASEPVPSPPASPPPLTSRGKRRQFLINPLTGHLEPMPSEESSSESEPENPSNSETGGNSKANDAALDDPFFYFPSPLNDRSNNSLFSDDDDDVSSTGTVSRRADTTTTTDQSDSEATVRSTGSDASSSTVRYHHHRPRKPCSPPQQVVAQPGGPGEKIKLRLKLEKSEPVTSAYKVDVSFVNVPTARKTDGRSSSIASGRLFGGSAGGQAGTTGPSSVNSCVGASTAGQTGEEPRVPPLHISLRGRNAAVVVMSGTDSVLGEGEPGAVVRIKKPATNVYAASLPITAGKTVSSSGKISTKTLLKASAGDSASTKRQQHVTSLMPNERTVGSDVVPKVRTKLKTSDKRGGEHDCDRDLDDVPLKSRMRNETGEVTGIGSGATSQQQRGGKVPTSLKSSPSASEHKVSGIKTKRRDSRKKSSSCSLGKESSHLREQILLSGGGIVDNQVRDSLPLNTARWRKGESSPSIANSATLSGKASRSPSPSLNRRSKSQSERVDSLQKSGGTSCKVVLTQTAAIRRGSESDGRGENGVRNSATDEKRRRHSSTEDDKDLKTGFTGILSNDVASVHRSKVNLPANVNRIPRSVEAYKAVIAENCVTKKQEHPQHRDFPNHSTITKRKLESAEHCKTSRNVVTVARVQAISMAAAASDVSKRSESHTKSIERHALSKSSSPSSLPVGNLDVSEAKLKQRLLEDGTPPRKKHCSSLDQVTTRLTEKKENNVSSADFLATVGDTVVTGGNHPENQSGGTGSGGGGGGAESPSGVGTGEQGNTQGEDSGIESMDALSEKSPNQGESPCRKEEKDSECCQSADPNKKVGAVPSTVTSVSSANSDVTASDDVNTAMESIEPSAGNTSKSNSLDEKKVEGNRSVESVGCVVNASGTQKKNRVDTHGSSISDGNCNSEDLEKDGKPVSGSSVHLSDSNGSTNENMSSSAERDTVMNREGINSNDTQQSQISANRDSSMGHNSTSVGVSSLSSPSSSSSNSISSITKQVPMKVVTVPADTNLSSSSVKVMMSKVSSPSCSAVMVSSASDIVTSSGNLVTADTNQSLPPSAVSTSCTTLPTSIASVGETRKPNTIPPSDDRHSVEERDKCPGSPTLEDPQPIRITPPLYTYSNPEKHREDTPSPAPLDDDEIDITLSRSANRKDEVRRKRKRKQDLLESRLEVDDSLCIEVGSGGGSDMSSGHFLEGLARSSKSQHHSTGPKSLLEQLLIEIPSDTEARRSGSLSTRSTRSSQRSLSHTHSPDQKHTPKSSPAGPASKEDHSGSPRNTSKPSPTNSGTQLSRGSSSTSMSKRKRQESESSVASCAAAVEEQRPNKRKCSENAAELIKACMGLEDAPTKRMGGNPQHHDQKGSRTAAPLKNRRAGIAASSTLIDVDSSDDEPLIEIAVKGRGTPGVGSDERSPPQPKSRPTSRSRDEELIKNNSSNSTWNARSNHRLGAVTSSSGLKSTRSSPPPSTVTAGTNRQSLVGGGNISTRGGTNRIIHHDIDISTRRKTRSGGATTGELNAVIFNCGSWLALFQHEEFCEGQ</sequence>
<feature type="compositionally biased region" description="Polar residues" evidence="1">
    <location>
        <begin position="1679"/>
        <end position="1690"/>
    </location>
</feature>
<feature type="compositionally biased region" description="Basic and acidic residues" evidence="1">
    <location>
        <begin position="1646"/>
        <end position="1656"/>
    </location>
</feature>
<dbReference type="OrthoDB" id="5967287at2759"/>
<feature type="region of interest" description="Disordered" evidence="1">
    <location>
        <begin position="394"/>
        <end position="421"/>
    </location>
</feature>
<feature type="compositionally biased region" description="Low complexity" evidence="1">
    <location>
        <begin position="866"/>
        <end position="875"/>
    </location>
</feature>
<dbReference type="Proteomes" id="UP000502823">
    <property type="component" value="Unassembled WGS sequence"/>
</dbReference>
<name>A0A6L2PKE6_COPFO</name>
<feature type="compositionally biased region" description="Basic and acidic residues" evidence="1">
    <location>
        <begin position="2100"/>
        <end position="2110"/>
    </location>
</feature>
<feature type="compositionally biased region" description="Polar residues" evidence="1">
    <location>
        <begin position="1252"/>
        <end position="1266"/>
    </location>
</feature>
<feature type="compositionally biased region" description="Pro residues" evidence="1">
    <location>
        <begin position="209"/>
        <end position="218"/>
    </location>
</feature>
<feature type="region of interest" description="Disordered" evidence="1">
    <location>
        <begin position="1853"/>
        <end position="1921"/>
    </location>
</feature>
<feature type="compositionally biased region" description="Low complexity" evidence="1">
    <location>
        <begin position="611"/>
        <end position="623"/>
    </location>
</feature>
<accession>A0A6L2PKE6</accession>
<feature type="region of interest" description="Disordered" evidence="1">
    <location>
        <begin position="2125"/>
        <end position="2153"/>
    </location>
</feature>
<feature type="region of interest" description="Disordered" evidence="1">
    <location>
        <begin position="2177"/>
        <end position="2269"/>
    </location>
</feature>
<feature type="compositionally biased region" description="Pro residues" evidence="1">
    <location>
        <begin position="794"/>
        <end position="804"/>
    </location>
</feature>
<feature type="compositionally biased region" description="Polar residues" evidence="1">
    <location>
        <begin position="317"/>
        <end position="327"/>
    </location>
</feature>
<feature type="compositionally biased region" description="Low complexity" evidence="1">
    <location>
        <begin position="2232"/>
        <end position="2241"/>
    </location>
</feature>
<reference evidence="4" key="1">
    <citation type="submission" date="2020-01" db="EMBL/GenBank/DDBJ databases">
        <title>Draft genome sequence of the Termite Coptotermes fromosanus.</title>
        <authorList>
            <person name="Itakura S."/>
            <person name="Yosikawa Y."/>
            <person name="Umezawa K."/>
        </authorList>
    </citation>
    <scope>NUCLEOTIDE SEQUENCE [LARGE SCALE GENOMIC DNA]</scope>
</reference>
<protein>
    <recommendedName>
        <fullName evidence="2">Nuclear receptor coactivator 6 TRADD-N domain-containing protein</fullName>
    </recommendedName>
</protein>
<feature type="compositionally biased region" description="Polar residues" evidence="1">
    <location>
        <begin position="2055"/>
        <end position="2066"/>
    </location>
</feature>
<feature type="compositionally biased region" description="Low complexity" evidence="1">
    <location>
        <begin position="2089"/>
        <end position="2099"/>
    </location>
</feature>
<dbReference type="PANTHER" id="PTHR15690:SF0">
    <property type="entry name" value="NUCLEAR RECEPTOR COACTIVATOR 6"/>
    <property type="match status" value="1"/>
</dbReference>
<feature type="region of interest" description="Disordered" evidence="1">
    <location>
        <begin position="1965"/>
        <end position="2110"/>
    </location>
</feature>
<feature type="region of interest" description="Disordered" evidence="1">
    <location>
        <begin position="651"/>
        <end position="689"/>
    </location>
</feature>
<dbReference type="EMBL" id="BLKM01010564">
    <property type="protein sequence ID" value="GFG30567.1"/>
    <property type="molecule type" value="Genomic_DNA"/>
</dbReference>
<dbReference type="Pfam" id="PF13820">
    <property type="entry name" value="NCOA6_TRADD-N"/>
    <property type="match status" value="1"/>
</dbReference>
<gene>
    <name evidence="3" type="ORF">Cfor_10485</name>
</gene>
<feature type="compositionally biased region" description="Low complexity" evidence="1">
    <location>
        <begin position="1456"/>
        <end position="1465"/>
    </location>
</feature>
<dbReference type="GO" id="GO:0045944">
    <property type="term" value="P:positive regulation of transcription by RNA polymerase II"/>
    <property type="evidence" value="ECO:0007669"/>
    <property type="project" value="TreeGrafter"/>
</dbReference>
<feature type="compositionally biased region" description="Basic and acidic residues" evidence="1">
    <location>
        <begin position="1308"/>
        <end position="1342"/>
    </location>
</feature>
<feature type="compositionally biased region" description="Polar residues" evidence="1">
    <location>
        <begin position="591"/>
        <end position="601"/>
    </location>
</feature>
<feature type="compositionally biased region" description="Basic and acidic residues" evidence="1">
    <location>
        <begin position="1869"/>
        <end position="1881"/>
    </location>
</feature>
<feature type="compositionally biased region" description="Low complexity" evidence="1">
    <location>
        <begin position="2067"/>
        <end position="2080"/>
    </location>
</feature>
<feature type="compositionally biased region" description="Polar residues" evidence="1">
    <location>
        <begin position="1007"/>
        <end position="1018"/>
    </location>
</feature>
<feature type="compositionally biased region" description="Basic and acidic residues" evidence="1">
    <location>
        <begin position="1131"/>
        <end position="1159"/>
    </location>
</feature>
<feature type="region of interest" description="Disordered" evidence="1">
    <location>
        <begin position="120"/>
        <end position="173"/>
    </location>
</feature>
<feature type="region of interest" description="Disordered" evidence="1">
    <location>
        <begin position="591"/>
        <end position="623"/>
    </location>
</feature>
<feature type="compositionally biased region" description="Polar residues" evidence="1">
    <location>
        <begin position="536"/>
        <end position="553"/>
    </location>
</feature>
<feature type="domain" description="Nuclear receptor coactivator 6 TRADD-N" evidence="2">
    <location>
        <begin position="11"/>
        <end position="154"/>
    </location>
</feature>
<dbReference type="InterPro" id="IPR032715">
    <property type="entry name" value="NCOA6_TRADD-N"/>
</dbReference>
<feature type="compositionally biased region" description="Polar residues" evidence="1">
    <location>
        <begin position="483"/>
        <end position="527"/>
    </location>
</feature>
<feature type="compositionally biased region" description="Low complexity" evidence="1">
    <location>
        <begin position="1604"/>
        <end position="1627"/>
    </location>
</feature>
<feature type="region of interest" description="Disordered" evidence="1">
    <location>
        <begin position="1244"/>
        <end position="1345"/>
    </location>
</feature>
<feature type="compositionally biased region" description="Gly residues" evidence="1">
    <location>
        <begin position="1535"/>
        <end position="1556"/>
    </location>
</feature>
<feature type="compositionally biased region" description="Basic residues" evidence="1">
    <location>
        <begin position="1198"/>
        <end position="1208"/>
    </location>
</feature>
<evidence type="ECO:0000259" key="2">
    <source>
        <dbReference type="Pfam" id="PF13820"/>
    </source>
</evidence>
<feature type="compositionally biased region" description="Polar residues" evidence="1">
    <location>
        <begin position="136"/>
        <end position="163"/>
    </location>
</feature>
<feature type="compositionally biased region" description="Polar residues" evidence="1">
    <location>
        <begin position="1701"/>
        <end position="1721"/>
    </location>
</feature>
<dbReference type="GO" id="GO:0035097">
    <property type="term" value="C:histone methyltransferase complex"/>
    <property type="evidence" value="ECO:0007669"/>
    <property type="project" value="TreeGrafter"/>
</dbReference>
<dbReference type="PANTHER" id="PTHR15690">
    <property type="entry name" value="NUCLEAR RECEPTOR COACTIVATOR 6"/>
    <property type="match status" value="1"/>
</dbReference>
<feature type="region of interest" description="Disordered" evidence="1">
    <location>
        <begin position="996"/>
        <end position="1026"/>
    </location>
</feature>
<feature type="compositionally biased region" description="Pro residues" evidence="1">
    <location>
        <begin position="296"/>
        <end position="310"/>
    </location>
</feature>
<dbReference type="InterPro" id="IPR026638">
    <property type="entry name" value="NCOA6"/>
</dbReference>
<keyword evidence="4" id="KW-1185">Reference proteome</keyword>
<feature type="region of interest" description="Disordered" evidence="1">
    <location>
        <begin position="1522"/>
        <end position="1780"/>
    </location>
</feature>
<proteinExistence type="predicted"/>
<dbReference type="GO" id="GO:0003713">
    <property type="term" value="F:transcription coactivator activity"/>
    <property type="evidence" value="ECO:0007669"/>
    <property type="project" value="InterPro"/>
</dbReference>
<feature type="compositionally biased region" description="Polar residues" evidence="1">
    <location>
        <begin position="1288"/>
        <end position="1304"/>
    </location>
</feature>
<evidence type="ECO:0000313" key="3">
    <source>
        <dbReference type="EMBL" id="GFG30567.1"/>
    </source>
</evidence>
<dbReference type="InParanoid" id="A0A6L2PKE6"/>
<feature type="compositionally biased region" description="Polar residues" evidence="1">
    <location>
        <begin position="2247"/>
        <end position="2256"/>
    </location>
</feature>
<feature type="region of interest" description="Disordered" evidence="1">
    <location>
        <begin position="469"/>
        <end position="562"/>
    </location>
</feature>
<feature type="compositionally biased region" description="Low complexity" evidence="1">
    <location>
        <begin position="1755"/>
        <end position="1776"/>
    </location>
</feature>
<organism evidence="3 4">
    <name type="scientific">Coptotermes formosanus</name>
    <name type="common">Formosan subterranean termite</name>
    <dbReference type="NCBI Taxonomy" id="36987"/>
    <lineage>
        <taxon>Eukaryota</taxon>
        <taxon>Metazoa</taxon>
        <taxon>Ecdysozoa</taxon>
        <taxon>Arthropoda</taxon>
        <taxon>Hexapoda</taxon>
        <taxon>Insecta</taxon>
        <taxon>Pterygota</taxon>
        <taxon>Neoptera</taxon>
        <taxon>Polyneoptera</taxon>
        <taxon>Dictyoptera</taxon>
        <taxon>Blattodea</taxon>
        <taxon>Blattoidea</taxon>
        <taxon>Termitoidae</taxon>
        <taxon>Rhinotermitidae</taxon>
        <taxon>Coptotermes</taxon>
    </lineage>
</organism>
<feature type="compositionally biased region" description="Polar residues" evidence="1">
    <location>
        <begin position="907"/>
        <end position="919"/>
    </location>
</feature>
<feature type="region of interest" description="Disordered" evidence="1">
    <location>
        <begin position="783"/>
        <end position="943"/>
    </location>
</feature>
<evidence type="ECO:0000313" key="4">
    <source>
        <dbReference type="Proteomes" id="UP000502823"/>
    </source>
</evidence>
<feature type="region of interest" description="Disordered" evidence="1">
    <location>
        <begin position="1434"/>
        <end position="1468"/>
    </location>
</feature>
<feature type="compositionally biased region" description="Low complexity" evidence="1">
    <location>
        <begin position="725"/>
        <end position="747"/>
    </location>
</feature>
<dbReference type="GO" id="GO:0005667">
    <property type="term" value="C:transcription regulator complex"/>
    <property type="evidence" value="ECO:0007669"/>
    <property type="project" value="TreeGrafter"/>
</dbReference>
<feature type="compositionally biased region" description="Basic and acidic residues" evidence="1">
    <location>
        <begin position="1439"/>
        <end position="1454"/>
    </location>
</feature>
<feature type="compositionally biased region" description="Low complexity" evidence="1">
    <location>
        <begin position="883"/>
        <end position="906"/>
    </location>
</feature>
<comment type="caution">
    <text evidence="3">The sequence shown here is derived from an EMBL/GenBank/DDBJ whole genome shotgun (WGS) entry which is preliminary data.</text>
</comment>
<feature type="compositionally biased region" description="Polar residues" evidence="1">
    <location>
        <begin position="1732"/>
        <end position="1754"/>
    </location>
</feature>
<feature type="region of interest" description="Disordered" evidence="1">
    <location>
        <begin position="724"/>
        <end position="747"/>
    </location>
</feature>
<feature type="region of interest" description="Disordered" evidence="1">
    <location>
        <begin position="199"/>
        <end position="354"/>
    </location>
</feature>
<feature type="region of interest" description="Disordered" evidence="1">
    <location>
        <begin position="1095"/>
        <end position="1218"/>
    </location>
</feature>
<feature type="compositionally biased region" description="Polar residues" evidence="1">
    <location>
        <begin position="1098"/>
        <end position="1112"/>
    </location>
</feature>
<feature type="compositionally biased region" description="Polar residues" evidence="1">
    <location>
        <begin position="2211"/>
        <end position="2222"/>
    </location>
</feature>
<feature type="compositionally biased region" description="Polar residues" evidence="1">
    <location>
        <begin position="666"/>
        <end position="677"/>
    </location>
</feature>
<evidence type="ECO:0000256" key="1">
    <source>
        <dbReference type="SAM" id="MobiDB-lite"/>
    </source>
</evidence>
<feature type="compositionally biased region" description="Low complexity" evidence="1">
    <location>
        <begin position="2012"/>
        <end position="2030"/>
    </location>
</feature>